<dbReference type="KEGG" id="fas:105266624"/>
<dbReference type="EC" id="2.4.1.122" evidence="4"/>
<evidence type="ECO:0000256" key="9">
    <source>
        <dbReference type="ARBA" id="ARBA00022968"/>
    </source>
</evidence>
<evidence type="ECO:0000256" key="3">
    <source>
        <dbReference type="ARBA" id="ARBA00006462"/>
    </source>
</evidence>
<dbReference type="AlphaFoldDB" id="A0A9R1T5S3"/>
<evidence type="ECO:0000256" key="12">
    <source>
        <dbReference type="SAM" id="Phobius"/>
    </source>
</evidence>
<comment type="subcellular location">
    <subcellularLocation>
        <location evidence="1">Membrane</location>
        <topology evidence="1">Single-pass type II membrane protein</topology>
    </subcellularLocation>
</comment>
<accession>A0A9R1T4S3</accession>
<evidence type="ECO:0000256" key="11">
    <source>
        <dbReference type="ARBA" id="ARBA00023136"/>
    </source>
</evidence>
<dbReference type="GO" id="GO:0000166">
    <property type="term" value="F:nucleotide binding"/>
    <property type="evidence" value="ECO:0007669"/>
    <property type="project" value="UniProtKB-KW"/>
</dbReference>
<gene>
    <name evidence="15 16" type="primary">LOC105266624</name>
</gene>
<feature type="transmembrane region" description="Helical" evidence="12">
    <location>
        <begin position="12"/>
        <end position="29"/>
    </location>
</feature>
<keyword evidence="10 12" id="KW-1133">Transmembrane helix</keyword>
<evidence type="ECO:0000313" key="15">
    <source>
        <dbReference type="RefSeq" id="XP_011303244.1"/>
    </source>
</evidence>
<evidence type="ECO:0000256" key="7">
    <source>
        <dbReference type="ARBA" id="ARBA00022692"/>
    </source>
</evidence>
<comment type="pathway">
    <text evidence="2">Protein modification; protein glycosylation.</text>
</comment>
<comment type="similarity">
    <text evidence="3">Belongs to the glycosyltransferase 31 family. Beta3-Gal-T subfamily.</text>
</comment>
<evidence type="ECO:0000256" key="1">
    <source>
        <dbReference type="ARBA" id="ARBA00004606"/>
    </source>
</evidence>
<dbReference type="Proteomes" id="UP000694866">
    <property type="component" value="Unplaced"/>
</dbReference>
<evidence type="ECO:0000256" key="10">
    <source>
        <dbReference type="ARBA" id="ARBA00022989"/>
    </source>
</evidence>
<evidence type="ECO:0000256" key="5">
    <source>
        <dbReference type="ARBA" id="ARBA00022676"/>
    </source>
</evidence>
<keyword evidence="8" id="KW-0547">Nucleotide-binding</keyword>
<evidence type="ECO:0000313" key="16">
    <source>
        <dbReference type="RefSeq" id="XP_011303245.1"/>
    </source>
</evidence>
<dbReference type="RefSeq" id="XP_011303244.1">
    <property type="nucleotide sequence ID" value="XM_011304942.1"/>
</dbReference>
<dbReference type="GO" id="GO:0016263">
    <property type="term" value="F:glycoprotein-N-acetylgalactosamine 3-beta-galactosyltransferase activity"/>
    <property type="evidence" value="ECO:0007669"/>
    <property type="project" value="UniProtKB-EC"/>
</dbReference>
<dbReference type="RefSeq" id="XP_011303245.1">
    <property type="nucleotide sequence ID" value="XM_011304943.1"/>
</dbReference>
<evidence type="ECO:0000256" key="8">
    <source>
        <dbReference type="ARBA" id="ARBA00022741"/>
    </source>
</evidence>
<evidence type="ECO:0000256" key="4">
    <source>
        <dbReference type="ARBA" id="ARBA00012557"/>
    </source>
</evidence>
<sequence length="431" mass="49739">MYLRFVKSKLTFSVGFIIGFTSVILYVILNNDNSNNCKKPAQTFALWKREEESQLENQEEIYPLSYKFWLKNQNVQSHGISLDARYGPVEADERPSKALESHWLRSKVHVTCVVFVEKLKLAQSIKLTWGPRCNEVHYFSQDLEDAAIPVVKFPTKLSSSWHFLCSTMNVIWNKSSDSLSWIIFVKDDTIVLPENLRYLLAPLDHNRGYYLGHGVILWGQSYNVAQAGYVLSRGAFKKIIEAFNTHDKCVTGGKYWKKEDYYLGKHLAGFNIHPADTRDGELRGTFHGYPLQTLLWGIAKPGNYFTRALYPPGDKCCSPTSVTFSISEPDKLHTIDYVLYHLNVYQEISYYGNKAAPTPVPEQDVWKLALKEEFNITDVEGISDDKFYDIWRSKYSDPSQFIEKNHENMSHVLHSIITAYENDRRMVKNLP</sequence>
<keyword evidence="7 12" id="KW-0812">Transmembrane</keyword>
<proteinExistence type="inferred from homology"/>
<keyword evidence="14" id="KW-1185">Reference proteome</keyword>
<keyword evidence="6" id="KW-0808">Transferase</keyword>
<evidence type="ECO:0000259" key="13">
    <source>
        <dbReference type="Pfam" id="PF02434"/>
    </source>
</evidence>
<reference evidence="15 16" key="1">
    <citation type="submission" date="2025-04" db="UniProtKB">
        <authorList>
            <consortium name="RefSeq"/>
        </authorList>
    </citation>
    <scope>IDENTIFICATION</scope>
    <source>
        <strain evidence="15 16">USDA-PBARC FA_bdor</strain>
        <tissue evidence="15 16">Whole organism</tissue>
    </source>
</reference>
<dbReference type="PANTHER" id="PTHR23033:SF14">
    <property type="entry name" value="GLYCOPROTEIN-N-ACETYLGALACTOSAMINE 3-BETA-GALACTOSYLTRANSFERASE 1-RELATED"/>
    <property type="match status" value="1"/>
</dbReference>
<keyword evidence="9" id="KW-0735">Signal-anchor</keyword>
<dbReference type="Gene3D" id="3.90.550.50">
    <property type="match status" value="1"/>
</dbReference>
<keyword evidence="5" id="KW-0328">Glycosyltransferase</keyword>
<accession>A0A9R1T5S3</accession>
<dbReference type="GO" id="GO:0016020">
    <property type="term" value="C:membrane"/>
    <property type="evidence" value="ECO:0007669"/>
    <property type="project" value="UniProtKB-SubCell"/>
</dbReference>
<evidence type="ECO:0000313" key="14">
    <source>
        <dbReference type="Proteomes" id="UP000694866"/>
    </source>
</evidence>
<dbReference type="InterPro" id="IPR026050">
    <property type="entry name" value="C1GALT1/C1GALT1_chp1"/>
</dbReference>
<organism evidence="14 16">
    <name type="scientific">Fopius arisanus</name>
    <dbReference type="NCBI Taxonomy" id="64838"/>
    <lineage>
        <taxon>Eukaryota</taxon>
        <taxon>Metazoa</taxon>
        <taxon>Ecdysozoa</taxon>
        <taxon>Arthropoda</taxon>
        <taxon>Hexapoda</taxon>
        <taxon>Insecta</taxon>
        <taxon>Pterygota</taxon>
        <taxon>Neoptera</taxon>
        <taxon>Endopterygota</taxon>
        <taxon>Hymenoptera</taxon>
        <taxon>Apocrita</taxon>
        <taxon>Ichneumonoidea</taxon>
        <taxon>Braconidae</taxon>
        <taxon>Opiinae</taxon>
        <taxon>Fopius</taxon>
    </lineage>
</organism>
<protein>
    <recommendedName>
        <fullName evidence="4">N-acetylgalactosaminide beta-1,3-galactosyltransferase</fullName>
        <ecNumber evidence="4">2.4.1.122</ecNumber>
    </recommendedName>
</protein>
<name>A0A9R1T5S3_9HYME</name>
<keyword evidence="11 12" id="KW-0472">Membrane</keyword>
<evidence type="ECO:0000256" key="6">
    <source>
        <dbReference type="ARBA" id="ARBA00022679"/>
    </source>
</evidence>
<dbReference type="GeneID" id="105266624"/>
<evidence type="ECO:0000256" key="2">
    <source>
        <dbReference type="ARBA" id="ARBA00004922"/>
    </source>
</evidence>
<dbReference type="PANTHER" id="PTHR23033">
    <property type="entry name" value="BETA1,3-GALACTOSYLTRANSFERASE"/>
    <property type="match status" value="1"/>
</dbReference>
<dbReference type="Pfam" id="PF02434">
    <property type="entry name" value="Fringe"/>
    <property type="match status" value="1"/>
</dbReference>
<dbReference type="InterPro" id="IPR003378">
    <property type="entry name" value="Fringe-like_glycosylTrfase"/>
</dbReference>
<feature type="domain" description="Fringe-like glycosyltransferase" evidence="13">
    <location>
        <begin position="124"/>
        <end position="214"/>
    </location>
</feature>
<dbReference type="OrthoDB" id="414175at2759"/>